<sequence length="142" mass="15584">MFEILLVIRGTARRPPRDRPCVVDATSDLAVAACHSVGVARWERVLAELLGCFAGRFRRVEPCRAVGEFVTGLLSDLEVKTQLALAEQAGHARPDAMQRLSYRAVWDADAVRDDLRQLIADRFGVPDAVLAVDETGDLKKGV</sequence>
<gene>
    <name evidence="2" type="ORF">CSH63_21485</name>
</gene>
<dbReference type="AlphaFoldDB" id="A0A386WPA0"/>
<dbReference type="Pfam" id="PF13546">
    <property type="entry name" value="DDE_5"/>
    <property type="match status" value="1"/>
</dbReference>
<name>A0A386WPA0_9ACTN</name>
<feature type="domain" description="Transposase IS701-like DDE" evidence="1">
    <location>
        <begin position="64"/>
        <end position="141"/>
    </location>
</feature>
<dbReference type="Proteomes" id="UP000267804">
    <property type="component" value="Chromosome"/>
</dbReference>
<evidence type="ECO:0000259" key="1">
    <source>
        <dbReference type="Pfam" id="PF13546"/>
    </source>
</evidence>
<dbReference type="PANTHER" id="PTHR33627:SF1">
    <property type="entry name" value="TRANSPOSASE"/>
    <property type="match status" value="1"/>
</dbReference>
<protein>
    <recommendedName>
        <fullName evidence="1">Transposase IS701-like DDE domain-containing protein</fullName>
    </recommendedName>
</protein>
<reference evidence="2 3" key="1">
    <citation type="submission" date="2017-10" db="EMBL/GenBank/DDBJ databases">
        <title>Integration of genomic and chemical information greatly accelerates assignment of the full stereostructure of myelolactone, a potent inhibitor of myeloma from a marine-derived Micromonospora.</title>
        <authorList>
            <person name="Kim M.C."/>
            <person name="Machado H."/>
            <person name="Jensen P.R."/>
            <person name="Fenical W."/>
        </authorList>
    </citation>
    <scope>NUCLEOTIDE SEQUENCE [LARGE SCALE GENOMIC DNA]</scope>
    <source>
        <strain evidence="2 3">CNY-010</strain>
    </source>
</reference>
<evidence type="ECO:0000313" key="3">
    <source>
        <dbReference type="Proteomes" id="UP000267804"/>
    </source>
</evidence>
<proteinExistence type="predicted"/>
<dbReference type="EMBL" id="CP024087">
    <property type="protein sequence ID" value="AYF29991.1"/>
    <property type="molecule type" value="Genomic_DNA"/>
</dbReference>
<dbReference type="InterPro" id="IPR038721">
    <property type="entry name" value="IS701-like_DDE_dom"/>
</dbReference>
<dbReference type="PANTHER" id="PTHR33627">
    <property type="entry name" value="TRANSPOSASE"/>
    <property type="match status" value="1"/>
</dbReference>
<dbReference type="InterPro" id="IPR039365">
    <property type="entry name" value="IS701-like"/>
</dbReference>
<evidence type="ECO:0000313" key="2">
    <source>
        <dbReference type="EMBL" id="AYF29991.1"/>
    </source>
</evidence>
<organism evidence="2 3">
    <name type="scientific">Micromonospora tulbaghiae</name>
    <dbReference type="NCBI Taxonomy" id="479978"/>
    <lineage>
        <taxon>Bacteria</taxon>
        <taxon>Bacillati</taxon>
        <taxon>Actinomycetota</taxon>
        <taxon>Actinomycetes</taxon>
        <taxon>Micromonosporales</taxon>
        <taxon>Micromonosporaceae</taxon>
        <taxon>Micromonospora</taxon>
    </lineage>
</organism>
<accession>A0A386WPA0</accession>
<dbReference type="KEGG" id="mtua:CSH63_21485"/>